<dbReference type="Proteomes" id="UP000663671">
    <property type="component" value="Chromosome 1"/>
</dbReference>
<protein>
    <submittedName>
        <fullName evidence="2">Uncharacterized protein</fullName>
    </submittedName>
</protein>
<dbReference type="EMBL" id="CP069114">
    <property type="protein sequence ID" value="QSS63071.1"/>
    <property type="molecule type" value="Genomic_DNA"/>
</dbReference>
<evidence type="ECO:0000313" key="2">
    <source>
        <dbReference type="EMBL" id="QSS63071.1"/>
    </source>
</evidence>
<sequence>MAQHMSKCCWQGAAVDQFSSGVNTNFPSFRKCVKKRGLFRDAIFPWSPQVPQVPKPTQRGVSLSAASGLSLCVLEFPGAGPPMLNFLSSCDCRKKSRRSDLQTSSTLFSPPPLRRLRTRSRLPWFPTRSGRNPQLLPTLLSDATLSCFTRSILCLCRPKPPAQRSGGSRSYQFALLSLVSALIVLTWREPRYRRARSTLSIEEEQEEEEKEEKEEETERGRRRREEED</sequence>
<accession>A0A8A1MAQ9</accession>
<gene>
    <name evidence="2" type="ORF">I7I51_00128</name>
</gene>
<evidence type="ECO:0000313" key="3">
    <source>
        <dbReference type="Proteomes" id="UP000663671"/>
    </source>
</evidence>
<feature type="compositionally biased region" description="Basic and acidic residues" evidence="1">
    <location>
        <begin position="216"/>
        <end position="228"/>
    </location>
</feature>
<proteinExistence type="predicted"/>
<evidence type="ECO:0000256" key="1">
    <source>
        <dbReference type="SAM" id="MobiDB-lite"/>
    </source>
</evidence>
<organism evidence="2 3">
    <name type="scientific">Ajellomyces capsulatus</name>
    <name type="common">Darling's disease fungus</name>
    <name type="synonym">Histoplasma capsulatum</name>
    <dbReference type="NCBI Taxonomy" id="5037"/>
    <lineage>
        <taxon>Eukaryota</taxon>
        <taxon>Fungi</taxon>
        <taxon>Dikarya</taxon>
        <taxon>Ascomycota</taxon>
        <taxon>Pezizomycotina</taxon>
        <taxon>Eurotiomycetes</taxon>
        <taxon>Eurotiomycetidae</taxon>
        <taxon>Onygenales</taxon>
        <taxon>Ajellomycetaceae</taxon>
        <taxon>Histoplasma</taxon>
    </lineage>
</organism>
<name>A0A8A1MAQ9_AJECA</name>
<dbReference type="VEuPathDB" id="FungiDB:I7I51_00128"/>
<feature type="region of interest" description="Disordered" evidence="1">
    <location>
        <begin position="198"/>
        <end position="228"/>
    </location>
</feature>
<reference evidence="2" key="1">
    <citation type="submission" date="2021-01" db="EMBL/GenBank/DDBJ databases">
        <title>Chromosome-level genome assembly of a human fungal pathogen reveals clustering of transcriptionally co-regulated genes.</title>
        <authorList>
            <person name="Voorhies M."/>
            <person name="Cohen S."/>
            <person name="Shea T.P."/>
            <person name="Petrus S."/>
            <person name="Munoz J.F."/>
            <person name="Poplawski S."/>
            <person name="Goldman W.E."/>
            <person name="Michael T."/>
            <person name="Cuomo C.A."/>
            <person name="Sil A."/>
            <person name="Beyhan S."/>
        </authorList>
    </citation>
    <scope>NUCLEOTIDE SEQUENCE</scope>
    <source>
        <strain evidence="2">WU24</strain>
    </source>
</reference>
<dbReference type="AlphaFoldDB" id="A0A8A1MAQ9"/>
<feature type="compositionally biased region" description="Acidic residues" evidence="1">
    <location>
        <begin position="201"/>
        <end position="215"/>
    </location>
</feature>